<evidence type="ECO:0000313" key="9">
    <source>
        <dbReference type="Proteomes" id="UP000235731"/>
    </source>
</evidence>
<reference evidence="8 9" key="1">
    <citation type="submission" date="2018-01" db="EMBL/GenBank/DDBJ databases">
        <title>Metagenomic assembled genomes from two thermal pools in the Uzon Caldera, Kamchatka, Russia.</title>
        <authorList>
            <person name="Wilkins L."/>
            <person name="Ettinger C."/>
        </authorList>
    </citation>
    <scope>NUCLEOTIDE SEQUENCE [LARGE SCALE GENOMIC DNA]</scope>
    <source>
        <strain evidence="8">ZAV-15</strain>
    </source>
</reference>
<dbReference type="EMBL" id="PNIE01000102">
    <property type="protein sequence ID" value="PMP60630.1"/>
    <property type="molecule type" value="Genomic_DNA"/>
</dbReference>
<keyword evidence="5 6" id="KW-0949">S-adenosyl-L-methionine</keyword>
<evidence type="ECO:0000256" key="5">
    <source>
        <dbReference type="ARBA" id="ARBA00022691"/>
    </source>
</evidence>
<dbReference type="PANTHER" id="PTHR46111">
    <property type="entry name" value="RIBOSOMAL RNA SMALL SUBUNIT METHYLTRANSFERASE I"/>
    <property type="match status" value="1"/>
</dbReference>
<organism evidence="8 9">
    <name type="scientific">Caldimicrobium thiodismutans</name>
    <dbReference type="NCBI Taxonomy" id="1653476"/>
    <lineage>
        <taxon>Bacteria</taxon>
        <taxon>Pseudomonadati</taxon>
        <taxon>Thermodesulfobacteriota</taxon>
        <taxon>Thermodesulfobacteria</taxon>
        <taxon>Thermodesulfobacteriales</taxon>
        <taxon>Thermodesulfobacteriaceae</taxon>
        <taxon>Caldimicrobium</taxon>
    </lineage>
</organism>
<evidence type="ECO:0000256" key="2">
    <source>
        <dbReference type="ARBA" id="ARBA00022552"/>
    </source>
</evidence>
<evidence type="ECO:0000256" key="3">
    <source>
        <dbReference type="ARBA" id="ARBA00022603"/>
    </source>
</evidence>
<evidence type="ECO:0000256" key="6">
    <source>
        <dbReference type="HAMAP-Rule" id="MF_01877"/>
    </source>
</evidence>
<comment type="subcellular location">
    <subcellularLocation>
        <location evidence="6">Cytoplasm</location>
    </subcellularLocation>
</comment>
<keyword evidence="1 6" id="KW-0963">Cytoplasm</keyword>
<gene>
    <name evidence="6 8" type="primary">rsmI</name>
    <name evidence="8" type="ORF">C0197_06665</name>
</gene>
<protein>
    <recommendedName>
        <fullName evidence="6">Ribosomal RNA small subunit methyltransferase I</fullName>
        <ecNumber evidence="6">2.1.1.198</ecNumber>
    </recommendedName>
    <alternativeName>
        <fullName evidence="6">16S rRNA 2'-O-ribose C1402 methyltransferase</fullName>
    </alternativeName>
    <alternativeName>
        <fullName evidence="6">rRNA (cytidine-2'-O-)-methyltransferase RsmI</fullName>
    </alternativeName>
</protein>
<sequence>MKEEGILFIVALPIGNLKDITLRALEILKTVDFILTEDTRSFKKLERAYNLPKRELISFYREVEVEKEEKIIGLLKEGKKIALCSEAGTPLLSDPGARLVKRAHLEGIKVEPIPGASALTLALSASGIDLSKGFIFLGFLPRKEKEIKERLKRLPEDMPLVLFIPPHRFSKTIKVLLEILGDRTAFLAREMTKFHEEFTFTCLSELARRENLKGEITLIIEGKEEKNLKSPFFTKKELESEIKELLREGLKIKEISKTLSKRYGISSKEIYHYIKTIKR</sequence>
<proteinExistence type="inferred from homology"/>
<dbReference type="Proteomes" id="UP000235731">
    <property type="component" value="Unassembled WGS sequence"/>
</dbReference>
<dbReference type="EC" id="2.1.1.198" evidence="6"/>
<keyword evidence="2 6" id="KW-0698">rRNA processing</keyword>
<dbReference type="InterPro" id="IPR035996">
    <property type="entry name" value="4pyrrol_Methylase_sf"/>
</dbReference>
<dbReference type="InterPro" id="IPR008189">
    <property type="entry name" value="rRNA_ssu_MeTfrase_I"/>
</dbReference>
<evidence type="ECO:0000313" key="8">
    <source>
        <dbReference type="EMBL" id="PMP60630.1"/>
    </source>
</evidence>
<dbReference type="GO" id="GO:0070677">
    <property type="term" value="F:rRNA (cytosine-2'-O-)-methyltransferase activity"/>
    <property type="evidence" value="ECO:0007669"/>
    <property type="project" value="UniProtKB-UniRule"/>
</dbReference>
<dbReference type="InterPro" id="IPR014777">
    <property type="entry name" value="4pyrrole_Mease_sub1"/>
</dbReference>
<name>A0A2N7PHX2_9BACT</name>
<dbReference type="FunFam" id="3.40.1010.10:FF:000007">
    <property type="entry name" value="Ribosomal RNA small subunit methyltransferase I"/>
    <property type="match status" value="1"/>
</dbReference>
<dbReference type="CDD" id="cd11648">
    <property type="entry name" value="RsmI"/>
    <property type="match status" value="1"/>
</dbReference>
<dbReference type="Pfam" id="PF00590">
    <property type="entry name" value="TP_methylase"/>
    <property type="match status" value="1"/>
</dbReference>
<keyword evidence="4 6" id="KW-0808">Transferase</keyword>
<comment type="similarity">
    <text evidence="6">Belongs to the methyltransferase superfamily. RsmI family.</text>
</comment>
<evidence type="ECO:0000259" key="7">
    <source>
        <dbReference type="Pfam" id="PF00590"/>
    </source>
</evidence>
<dbReference type="SUPFAM" id="SSF53790">
    <property type="entry name" value="Tetrapyrrole methylase"/>
    <property type="match status" value="1"/>
</dbReference>
<dbReference type="HAMAP" id="MF_01877">
    <property type="entry name" value="16SrRNA_methyltr_I"/>
    <property type="match status" value="1"/>
</dbReference>
<dbReference type="PANTHER" id="PTHR46111:SF1">
    <property type="entry name" value="RIBOSOMAL RNA SMALL SUBUNIT METHYLTRANSFERASE I"/>
    <property type="match status" value="1"/>
</dbReference>
<comment type="catalytic activity">
    <reaction evidence="6">
        <text>cytidine(1402) in 16S rRNA + S-adenosyl-L-methionine = 2'-O-methylcytidine(1402) in 16S rRNA + S-adenosyl-L-homocysteine + H(+)</text>
        <dbReference type="Rhea" id="RHEA:42924"/>
        <dbReference type="Rhea" id="RHEA-COMP:10285"/>
        <dbReference type="Rhea" id="RHEA-COMP:10286"/>
        <dbReference type="ChEBI" id="CHEBI:15378"/>
        <dbReference type="ChEBI" id="CHEBI:57856"/>
        <dbReference type="ChEBI" id="CHEBI:59789"/>
        <dbReference type="ChEBI" id="CHEBI:74495"/>
        <dbReference type="ChEBI" id="CHEBI:82748"/>
        <dbReference type="EC" id="2.1.1.198"/>
    </reaction>
</comment>
<comment type="caution">
    <text evidence="8">The sequence shown here is derived from an EMBL/GenBank/DDBJ whole genome shotgun (WGS) entry which is preliminary data.</text>
</comment>
<dbReference type="InterPro" id="IPR014776">
    <property type="entry name" value="4pyrrole_Mease_sub2"/>
</dbReference>
<evidence type="ECO:0000256" key="1">
    <source>
        <dbReference type="ARBA" id="ARBA00022490"/>
    </source>
</evidence>
<dbReference type="Gene3D" id="3.40.1010.10">
    <property type="entry name" value="Cobalt-precorrin-4 Transmethylase, Domain 1"/>
    <property type="match status" value="1"/>
</dbReference>
<dbReference type="Gene3D" id="3.30.950.10">
    <property type="entry name" value="Methyltransferase, Cobalt-precorrin-4 Transmethylase, Domain 2"/>
    <property type="match status" value="1"/>
</dbReference>
<comment type="function">
    <text evidence="6">Catalyzes the 2'-O-methylation of the ribose of cytidine 1402 (C1402) in 16S rRNA.</text>
</comment>
<accession>A0A2N7PHX2</accession>
<dbReference type="GO" id="GO:0005737">
    <property type="term" value="C:cytoplasm"/>
    <property type="evidence" value="ECO:0007669"/>
    <property type="project" value="UniProtKB-SubCell"/>
</dbReference>
<feature type="domain" description="Tetrapyrrole methylase" evidence="7">
    <location>
        <begin position="7"/>
        <end position="206"/>
    </location>
</feature>
<dbReference type="NCBIfam" id="TIGR00096">
    <property type="entry name" value="16S rRNA (cytidine(1402)-2'-O)-methyltransferase"/>
    <property type="match status" value="1"/>
</dbReference>
<keyword evidence="3 6" id="KW-0489">Methyltransferase</keyword>
<dbReference type="InterPro" id="IPR000878">
    <property type="entry name" value="4pyrrol_Mease"/>
</dbReference>
<dbReference type="PIRSF" id="PIRSF005917">
    <property type="entry name" value="MTase_YraL"/>
    <property type="match status" value="1"/>
</dbReference>
<evidence type="ECO:0000256" key="4">
    <source>
        <dbReference type="ARBA" id="ARBA00022679"/>
    </source>
</evidence>
<dbReference type="AlphaFoldDB" id="A0A2N7PHX2"/>